<evidence type="ECO:0000313" key="1">
    <source>
        <dbReference type="EMBL" id="BDZ54602.1"/>
    </source>
</evidence>
<sequence length="103" mass="11124">MPNPVEVLEALRHAVRDDGVVVIMDEAVADRFAPDGDDLERIMYGYSLLVCLPDSLSTPGSAATGTVMRPAVLDGYARHAGFSGTEVLPIEGFAAFRFTRLVR</sequence>
<evidence type="ECO:0000313" key="2">
    <source>
        <dbReference type="Proteomes" id="UP001321477"/>
    </source>
</evidence>
<dbReference type="RefSeq" id="WP_286329639.1">
    <property type="nucleotide sequence ID" value="NZ_AP027734.1"/>
</dbReference>
<keyword evidence="2" id="KW-1185">Reference proteome</keyword>
<protein>
    <submittedName>
        <fullName evidence="1">Uncharacterized protein</fullName>
    </submittedName>
</protein>
<dbReference type="Proteomes" id="UP001321477">
    <property type="component" value="Chromosome"/>
</dbReference>
<proteinExistence type="predicted"/>
<gene>
    <name evidence="1" type="ORF">GCM10025870_16750</name>
</gene>
<organism evidence="1 2">
    <name type="scientific">Agromyces marinus</name>
    <dbReference type="NCBI Taxonomy" id="1389020"/>
    <lineage>
        <taxon>Bacteria</taxon>
        <taxon>Bacillati</taxon>
        <taxon>Actinomycetota</taxon>
        <taxon>Actinomycetes</taxon>
        <taxon>Micrococcales</taxon>
        <taxon>Microbacteriaceae</taxon>
        <taxon>Agromyces</taxon>
    </lineage>
</organism>
<reference evidence="2" key="1">
    <citation type="journal article" date="2019" name="Int. J. Syst. Evol. Microbiol.">
        <title>The Global Catalogue of Microorganisms (GCM) 10K type strain sequencing project: providing services to taxonomists for standard genome sequencing and annotation.</title>
        <authorList>
            <consortium name="The Broad Institute Genomics Platform"/>
            <consortium name="The Broad Institute Genome Sequencing Center for Infectious Disease"/>
            <person name="Wu L."/>
            <person name="Ma J."/>
        </authorList>
    </citation>
    <scope>NUCLEOTIDE SEQUENCE [LARGE SCALE GENOMIC DNA]</scope>
    <source>
        <strain evidence="2">NBRC 109019</strain>
    </source>
</reference>
<name>A0ABM8H1F2_9MICO</name>
<accession>A0ABM8H1F2</accession>
<dbReference type="EMBL" id="AP027734">
    <property type="protein sequence ID" value="BDZ54602.1"/>
    <property type="molecule type" value="Genomic_DNA"/>
</dbReference>